<comment type="caution">
    <text evidence="2">The sequence shown here is derived from an EMBL/GenBank/DDBJ whole genome shotgun (WGS) entry which is preliminary data.</text>
</comment>
<keyword evidence="3" id="KW-1185">Reference proteome</keyword>
<dbReference type="RefSeq" id="WP_238180207.1">
    <property type="nucleotide sequence ID" value="NZ_BJZT01000006.1"/>
</dbReference>
<evidence type="ECO:0008006" key="4">
    <source>
        <dbReference type="Google" id="ProtNLM"/>
    </source>
</evidence>
<dbReference type="EMBL" id="BJZT01000006">
    <property type="protein sequence ID" value="GEO98355.1"/>
    <property type="molecule type" value="Genomic_DNA"/>
</dbReference>
<name>A0A512IKZ9_9HYPH</name>
<gene>
    <name evidence="2" type="ORF">MHA02_07430</name>
</gene>
<reference evidence="2 3" key="1">
    <citation type="submission" date="2019-07" db="EMBL/GenBank/DDBJ databases">
        <title>Whole genome shotgun sequence of Methylobacterium haplocladii NBRC 107714.</title>
        <authorList>
            <person name="Hosoyama A."/>
            <person name="Uohara A."/>
            <person name="Ohji S."/>
            <person name="Ichikawa N."/>
        </authorList>
    </citation>
    <scope>NUCLEOTIDE SEQUENCE [LARGE SCALE GENOMIC DNA]</scope>
    <source>
        <strain evidence="2 3">NBRC 107714</strain>
    </source>
</reference>
<dbReference type="Proteomes" id="UP000321258">
    <property type="component" value="Unassembled WGS sequence"/>
</dbReference>
<sequence length="514" mass="56459">MTRSRHGFLLAAQTIVMLATSIGFGATQAAATTDEVRNKLARKDCVRGKFANYYREGKGGDPAPEYRGRVFKLSQNYPDQLPPAEQLPWQAIDFKDGAPVDPRAYLQALLDYGLEGNVDVDFYVEDNKVRKWYGMPWMDWNTEVASDWPGTDGREFVHGFTHEFDSSGNTLSTLQRDFVDTWSGAYFNDRAAFGIGQVYCNPDDPKPGALNPDPTALNTFPDGAFIIKLLFSTVTEDQLPTVKNALEWKADVFVNDDPRWRNAGPLERFKRAVGTIRMIQIDVSVRDARSTTGWLLGTFGYDGNAKGDTPWKRMVPLGLQWGNSPKATFAETCTGPNGPCDQSKLTEQWINPQALKELTTAPLNFNHLGYGGRLAGPVDNAKASCMGCHQTAGFPNVAILPEFSANGTLLGLDAERQPQTEQSLRMMYQANVVSGVVFSDTQLYSSDSSLQLSMSLQNFVSLRCAARQPGAAAPQETPSLCTQLARWQVLQRKSIDAVSTFGTPGPDGGPLPTP</sequence>
<feature type="chain" id="PRO_5021838508" description="Cytochrome c domain-containing protein" evidence="1">
    <location>
        <begin position="26"/>
        <end position="514"/>
    </location>
</feature>
<feature type="signal peptide" evidence="1">
    <location>
        <begin position="1"/>
        <end position="25"/>
    </location>
</feature>
<organism evidence="2 3">
    <name type="scientific">Methylobacterium haplocladii</name>
    <dbReference type="NCBI Taxonomy" id="1176176"/>
    <lineage>
        <taxon>Bacteria</taxon>
        <taxon>Pseudomonadati</taxon>
        <taxon>Pseudomonadota</taxon>
        <taxon>Alphaproteobacteria</taxon>
        <taxon>Hyphomicrobiales</taxon>
        <taxon>Methylobacteriaceae</taxon>
        <taxon>Methylobacterium</taxon>
    </lineage>
</organism>
<protein>
    <recommendedName>
        <fullName evidence="4">Cytochrome c domain-containing protein</fullName>
    </recommendedName>
</protein>
<evidence type="ECO:0000313" key="3">
    <source>
        <dbReference type="Proteomes" id="UP000321258"/>
    </source>
</evidence>
<accession>A0A512IKZ9</accession>
<proteinExistence type="predicted"/>
<evidence type="ECO:0000313" key="2">
    <source>
        <dbReference type="EMBL" id="GEO98355.1"/>
    </source>
</evidence>
<evidence type="ECO:0000256" key="1">
    <source>
        <dbReference type="SAM" id="SignalP"/>
    </source>
</evidence>
<keyword evidence="1" id="KW-0732">Signal</keyword>
<dbReference type="AlphaFoldDB" id="A0A512IKZ9"/>